<dbReference type="Gene3D" id="1.10.1660.10">
    <property type="match status" value="1"/>
</dbReference>
<dbReference type="SUPFAM" id="SSF46955">
    <property type="entry name" value="Putative DNA-binding domain"/>
    <property type="match status" value="1"/>
</dbReference>
<evidence type="ECO:0000256" key="1">
    <source>
        <dbReference type="ARBA" id="ARBA00023125"/>
    </source>
</evidence>
<dbReference type="Pfam" id="PF07739">
    <property type="entry name" value="TipAS"/>
    <property type="match status" value="1"/>
</dbReference>
<dbReference type="Gene3D" id="1.10.490.50">
    <property type="entry name" value="Antibiotic binding domain of TipA-like multidrug resistance regulators"/>
    <property type="match status" value="1"/>
</dbReference>
<evidence type="ECO:0000313" key="4">
    <source>
        <dbReference type="EMBL" id="GGD64515.1"/>
    </source>
</evidence>
<dbReference type="CDD" id="cd01106">
    <property type="entry name" value="HTH_TipAL-Mta"/>
    <property type="match status" value="1"/>
</dbReference>
<dbReference type="InterPro" id="IPR036244">
    <property type="entry name" value="TipA-like_antibiotic-bd"/>
</dbReference>
<organism evidence="4 5">
    <name type="scientific">Microbacterium murale</name>
    <dbReference type="NCBI Taxonomy" id="1081040"/>
    <lineage>
        <taxon>Bacteria</taxon>
        <taxon>Bacillati</taxon>
        <taxon>Actinomycetota</taxon>
        <taxon>Actinomycetes</taxon>
        <taxon>Micrococcales</taxon>
        <taxon>Microbacteriaceae</taxon>
        <taxon>Microbacterium</taxon>
    </lineage>
</organism>
<dbReference type="InterPro" id="IPR000551">
    <property type="entry name" value="MerR-type_HTH_dom"/>
</dbReference>
<reference evidence="5" key="1">
    <citation type="journal article" date="2019" name="Int. J. Syst. Evol. Microbiol.">
        <title>The Global Catalogue of Microorganisms (GCM) 10K type strain sequencing project: providing services to taxonomists for standard genome sequencing and annotation.</title>
        <authorList>
            <consortium name="The Broad Institute Genomics Platform"/>
            <consortium name="The Broad Institute Genome Sequencing Center for Infectious Disease"/>
            <person name="Wu L."/>
            <person name="Ma J."/>
        </authorList>
    </citation>
    <scope>NUCLEOTIDE SEQUENCE [LARGE SCALE GENOMIC DNA]</scope>
    <source>
        <strain evidence="5">CCM 7640</strain>
    </source>
</reference>
<dbReference type="InterPro" id="IPR009061">
    <property type="entry name" value="DNA-bd_dom_put_sf"/>
</dbReference>
<dbReference type="PANTHER" id="PTHR30204:SF93">
    <property type="entry name" value="HTH MERR-TYPE DOMAIN-CONTAINING PROTEIN"/>
    <property type="match status" value="1"/>
</dbReference>
<dbReference type="PANTHER" id="PTHR30204">
    <property type="entry name" value="REDOX-CYCLING DRUG-SENSING TRANSCRIPTIONAL ACTIVATOR SOXR"/>
    <property type="match status" value="1"/>
</dbReference>
<dbReference type="SUPFAM" id="SSF89082">
    <property type="entry name" value="Antibiotic binding domain of TipA-like multidrug resistance regulators"/>
    <property type="match status" value="1"/>
</dbReference>
<dbReference type="SMART" id="SM00422">
    <property type="entry name" value="HTH_MERR"/>
    <property type="match status" value="1"/>
</dbReference>
<dbReference type="Pfam" id="PF13411">
    <property type="entry name" value="MerR_1"/>
    <property type="match status" value="1"/>
</dbReference>
<feature type="domain" description="HTH merR-type" evidence="3">
    <location>
        <begin position="15"/>
        <end position="84"/>
    </location>
</feature>
<keyword evidence="2" id="KW-0175">Coiled coil</keyword>
<gene>
    <name evidence="4" type="ORF">GCM10007269_04690</name>
</gene>
<keyword evidence="5" id="KW-1185">Reference proteome</keyword>
<dbReference type="EMBL" id="BMCM01000001">
    <property type="protein sequence ID" value="GGD64515.1"/>
    <property type="molecule type" value="Genomic_DNA"/>
</dbReference>
<evidence type="ECO:0000256" key="2">
    <source>
        <dbReference type="SAM" id="Coils"/>
    </source>
</evidence>
<keyword evidence="1" id="KW-0238">DNA-binding</keyword>
<sequence length="273" mass="30714">MVFMVERDAALGRDGLTVGAAAELVGVSVRTLHHWDEVALASPSVRTAAGYRQYTVEDLERLQRIVAYREAGLGLAAVREVLDDAETDAGTTLRRQRAQLAEQIDDLRRLDRRLERMTDAHERGILLSDEDQKNIFGEDWDPRGPQNARNLWGGTDQWAQFAERSAHRTPEQWRVLSDAMSVLQRDLGDAMSAGVAPGSADAEALVERHRELFSNFFTLTREMQVCLGQMFEADPGFAAHYDGIRHGLASWFRQIIDESARMHGIDPDTAVWR</sequence>
<evidence type="ECO:0000259" key="3">
    <source>
        <dbReference type="PROSITE" id="PS50937"/>
    </source>
</evidence>
<comment type="caution">
    <text evidence="4">The sequence shown here is derived from an EMBL/GenBank/DDBJ whole genome shotgun (WGS) entry which is preliminary data.</text>
</comment>
<proteinExistence type="predicted"/>
<dbReference type="InterPro" id="IPR047057">
    <property type="entry name" value="MerR_fam"/>
</dbReference>
<evidence type="ECO:0000313" key="5">
    <source>
        <dbReference type="Proteomes" id="UP000629365"/>
    </source>
</evidence>
<name>A0ABQ1RD94_9MICO</name>
<accession>A0ABQ1RD94</accession>
<dbReference type="PROSITE" id="PS50937">
    <property type="entry name" value="HTH_MERR_2"/>
    <property type="match status" value="1"/>
</dbReference>
<protein>
    <submittedName>
        <fullName evidence="4">MerR family transcriptional regulator</fullName>
    </submittedName>
</protein>
<dbReference type="InterPro" id="IPR012925">
    <property type="entry name" value="TipAS_dom"/>
</dbReference>
<feature type="coiled-coil region" evidence="2">
    <location>
        <begin position="93"/>
        <end position="120"/>
    </location>
</feature>
<dbReference type="Proteomes" id="UP000629365">
    <property type="component" value="Unassembled WGS sequence"/>
</dbReference>